<keyword evidence="2" id="KW-0812">Transmembrane</keyword>
<accession>A0AAN9QR81</accession>
<evidence type="ECO:0000313" key="3">
    <source>
        <dbReference type="EMBL" id="KAK7344882.1"/>
    </source>
</evidence>
<evidence type="ECO:0000256" key="1">
    <source>
        <dbReference type="SAM" id="MobiDB-lite"/>
    </source>
</evidence>
<evidence type="ECO:0000256" key="2">
    <source>
        <dbReference type="SAM" id="Phobius"/>
    </source>
</evidence>
<organism evidence="3 4">
    <name type="scientific">Canavalia gladiata</name>
    <name type="common">Sword bean</name>
    <name type="synonym">Dolichos gladiatus</name>
    <dbReference type="NCBI Taxonomy" id="3824"/>
    <lineage>
        <taxon>Eukaryota</taxon>
        <taxon>Viridiplantae</taxon>
        <taxon>Streptophyta</taxon>
        <taxon>Embryophyta</taxon>
        <taxon>Tracheophyta</taxon>
        <taxon>Spermatophyta</taxon>
        <taxon>Magnoliopsida</taxon>
        <taxon>eudicotyledons</taxon>
        <taxon>Gunneridae</taxon>
        <taxon>Pentapetalae</taxon>
        <taxon>rosids</taxon>
        <taxon>fabids</taxon>
        <taxon>Fabales</taxon>
        <taxon>Fabaceae</taxon>
        <taxon>Papilionoideae</taxon>
        <taxon>50 kb inversion clade</taxon>
        <taxon>NPAAA clade</taxon>
        <taxon>indigoferoid/millettioid clade</taxon>
        <taxon>Phaseoleae</taxon>
        <taxon>Canavalia</taxon>
    </lineage>
</organism>
<keyword evidence="4" id="KW-1185">Reference proteome</keyword>
<keyword evidence="2" id="KW-0472">Membrane</keyword>
<reference evidence="3 4" key="1">
    <citation type="submission" date="2024-01" db="EMBL/GenBank/DDBJ databases">
        <title>The genomes of 5 underutilized Papilionoideae crops provide insights into root nodulation and disease resistanc.</title>
        <authorList>
            <person name="Jiang F."/>
        </authorList>
    </citation>
    <scope>NUCLEOTIDE SEQUENCE [LARGE SCALE GENOMIC DNA]</scope>
    <source>
        <strain evidence="3">LVBAO_FW01</strain>
        <tissue evidence="3">Leaves</tissue>
    </source>
</reference>
<dbReference type="Proteomes" id="UP001367508">
    <property type="component" value="Unassembled WGS sequence"/>
</dbReference>
<feature type="transmembrane region" description="Helical" evidence="2">
    <location>
        <begin position="135"/>
        <end position="157"/>
    </location>
</feature>
<keyword evidence="2" id="KW-1133">Transmembrane helix</keyword>
<proteinExistence type="predicted"/>
<gene>
    <name evidence="3" type="ORF">VNO77_15087</name>
</gene>
<protein>
    <submittedName>
        <fullName evidence="3">Uncharacterized protein</fullName>
    </submittedName>
</protein>
<evidence type="ECO:0000313" key="4">
    <source>
        <dbReference type="Proteomes" id="UP001367508"/>
    </source>
</evidence>
<comment type="caution">
    <text evidence="3">The sequence shown here is derived from an EMBL/GenBank/DDBJ whole genome shotgun (WGS) entry which is preliminary data.</text>
</comment>
<feature type="compositionally biased region" description="Basic and acidic residues" evidence="1">
    <location>
        <begin position="31"/>
        <end position="43"/>
    </location>
</feature>
<sequence>MISIVIKTKAKSNEWTAECGRVFGSPAPIDQGEKRSDESEPRRSTSLLQHWRLCFRTKQSIDEDEWLNQRAKRLNEAAISGWRSWSLSRVETSPFSGEVHQSAGTLELSAALMVDLLESGLNRFITPWRRDRKQVVPITIVPLVSLCSIVLSSLLAIPEKLAGAADARNRLTFPKSRAKHTRWKDVVTETEPRRARRLICSDEIATKLQLRSRHGTQVLARLHPLMRAAKWREYRRRERN</sequence>
<dbReference type="AlphaFoldDB" id="A0AAN9QR81"/>
<dbReference type="EMBL" id="JAYMYQ010000003">
    <property type="protein sequence ID" value="KAK7344882.1"/>
    <property type="molecule type" value="Genomic_DNA"/>
</dbReference>
<name>A0AAN9QR81_CANGL</name>
<feature type="region of interest" description="Disordered" evidence="1">
    <location>
        <begin position="22"/>
        <end position="43"/>
    </location>
</feature>